<keyword evidence="2" id="KW-1185">Reference proteome</keyword>
<organism evidence="1 2">
    <name type="scientific">Nonomuraea angiospora</name>
    <dbReference type="NCBI Taxonomy" id="46172"/>
    <lineage>
        <taxon>Bacteria</taxon>
        <taxon>Bacillati</taxon>
        <taxon>Actinomycetota</taxon>
        <taxon>Actinomycetes</taxon>
        <taxon>Streptosporangiales</taxon>
        <taxon>Streptosporangiaceae</taxon>
        <taxon>Nonomuraea</taxon>
    </lineage>
</organism>
<accession>A0ABR9LR37</accession>
<name>A0ABR9LR37_9ACTN</name>
<dbReference type="Proteomes" id="UP000633509">
    <property type="component" value="Unassembled WGS sequence"/>
</dbReference>
<evidence type="ECO:0000313" key="1">
    <source>
        <dbReference type="EMBL" id="MBE1583082.1"/>
    </source>
</evidence>
<reference evidence="1 2" key="1">
    <citation type="submission" date="2020-10" db="EMBL/GenBank/DDBJ databases">
        <title>Sequencing the genomes of 1000 actinobacteria strains.</title>
        <authorList>
            <person name="Klenk H.-P."/>
        </authorList>
    </citation>
    <scope>NUCLEOTIDE SEQUENCE [LARGE SCALE GENOMIC DNA]</scope>
    <source>
        <strain evidence="1 2">DSM 43173</strain>
    </source>
</reference>
<dbReference type="InterPro" id="IPR016084">
    <property type="entry name" value="Haem_Oase-like_multi-hlx"/>
</dbReference>
<dbReference type="Pfam" id="PF14518">
    <property type="entry name" value="Haem_oxygenas_2"/>
    <property type="match status" value="1"/>
</dbReference>
<gene>
    <name evidence="1" type="ORF">H4W80_001340</name>
</gene>
<comment type="caution">
    <text evidence="1">The sequence shown here is derived from an EMBL/GenBank/DDBJ whole genome shotgun (WGS) entry which is preliminary data.</text>
</comment>
<dbReference type="EMBL" id="JADBEK010000001">
    <property type="protein sequence ID" value="MBE1583082.1"/>
    <property type="molecule type" value="Genomic_DNA"/>
</dbReference>
<sequence length="226" mass="24637">MAGRTTPGTRLRALLDLLAPGLARASGRMFSGDREAYLSWLEISYAMTRATVPLLRAALQESERRTDPVAPALASYYTAQIKDESGHSAWVVSDYAAAGGTPRNLRERLAAPAVARLVGAQYYWLRHEHPIALLGHIAVLEWYPPAGELARSLAGRTGLPGTAFRTITGHALLDARHGDRLARLLDTGPISRRQESLLTRSALTSVRGLGDVVRELVPRAERSDRP</sequence>
<protein>
    <recommendedName>
        <fullName evidence="3">Iron-containing redox enzyme family protein</fullName>
    </recommendedName>
</protein>
<dbReference type="RefSeq" id="WP_192784243.1">
    <property type="nucleotide sequence ID" value="NZ_JADBEK010000001.1"/>
</dbReference>
<dbReference type="Gene3D" id="1.20.910.10">
    <property type="entry name" value="Heme oxygenase-like"/>
    <property type="match status" value="1"/>
</dbReference>
<evidence type="ECO:0008006" key="3">
    <source>
        <dbReference type="Google" id="ProtNLM"/>
    </source>
</evidence>
<evidence type="ECO:0000313" key="2">
    <source>
        <dbReference type="Proteomes" id="UP000633509"/>
    </source>
</evidence>
<dbReference type="SUPFAM" id="SSF48613">
    <property type="entry name" value="Heme oxygenase-like"/>
    <property type="match status" value="1"/>
</dbReference>
<proteinExistence type="predicted"/>